<dbReference type="EMBL" id="JAODAN010000002">
    <property type="protein sequence ID" value="KAK1926181.1"/>
    <property type="molecule type" value="Genomic_DNA"/>
</dbReference>
<dbReference type="PANTHER" id="PTHR46255">
    <property type="entry name" value="SHORT STATURE HOMEOBOX"/>
    <property type="match status" value="1"/>
</dbReference>
<feature type="compositionally biased region" description="Low complexity" evidence="6">
    <location>
        <begin position="323"/>
        <end position="340"/>
    </location>
</feature>
<sequence length="506" mass="56290">MDRHRVFDSDHRGLHSPPATRRLDERAALSENIRVPPYETTYRRNRALSQTSNHSNTEDVDRISRSPSSASDQGDELDPSSPRGNVSSEHAGSTPALQRPKRTRVLMTHVQQHRLGVLWKQSKFPTTQEREEIASEVGLTPRQVQVWFQNRRQTFRKQIQQNAIPQGSDPADYSDLQKSPRSRRLSLEAANAVAMEERARGIHLTASSSSSSSSYAPRRQLGSVPPRGSSDHLDRGHPHRSGSVQASALAHSPPSPPRRLADQDYRSFPSWSRPDTGHYRPATASSSSSYNTAFSSSYPSVSTMPFSRGSHLPERHNLYWDQAPAPRTTSPAPYSPPSSADAVRATHNALYLDHNVRESKRRRYTDEIDVGPPRSQRTSSVEMAKPSHLPPSLAALAIDRPLEHGRLPRLGNTLPSLVATVDAPPNEVRRPVVGEWHVREDTATHGRTDRMHVYSEQVRREDGSRPRIPSERSGPPDLGSSVPMAAKLSDGATPPARLPRLSELFK</sequence>
<feature type="region of interest" description="Disordered" evidence="6">
    <location>
        <begin position="203"/>
        <end position="309"/>
    </location>
</feature>
<comment type="caution">
    <text evidence="8">The sequence shown here is derived from an EMBL/GenBank/DDBJ whole genome shotgun (WGS) entry which is preliminary data.</text>
</comment>
<keyword evidence="1 4" id="KW-0238">DNA-binding</keyword>
<feature type="region of interest" description="Disordered" evidence="6">
    <location>
        <begin position="160"/>
        <end position="183"/>
    </location>
</feature>
<feature type="DNA-binding region" description="Homeobox" evidence="4">
    <location>
        <begin position="100"/>
        <end position="159"/>
    </location>
</feature>
<feature type="compositionally biased region" description="Basic and acidic residues" evidence="6">
    <location>
        <begin position="1"/>
        <end position="13"/>
    </location>
</feature>
<protein>
    <recommendedName>
        <fullName evidence="7">Homeobox domain-containing protein</fullName>
    </recommendedName>
</protein>
<dbReference type="Gene3D" id="1.10.10.60">
    <property type="entry name" value="Homeodomain-like"/>
    <property type="match status" value="1"/>
</dbReference>
<dbReference type="PRINTS" id="PR00031">
    <property type="entry name" value="HTHREPRESSR"/>
</dbReference>
<keyword evidence="2 4" id="KW-0371">Homeobox</keyword>
<dbReference type="SUPFAM" id="SSF46689">
    <property type="entry name" value="Homeodomain-like"/>
    <property type="match status" value="1"/>
</dbReference>
<evidence type="ECO:0000313" key="9">
    <source>
        <dbReference type="Proteomes" id="UP001182556"/>
    </source>
</evidence>
<dbReference type="Proteomes" id="UP001182556">
    <property type="component" value="Unassembled WGS sequence"/>
</dbReference>
<evidence type="ECO:0000259" key="7">
    <source>
        <dbReference type="PROSITE" id="PS50071"/>
    </source>
</evidence>
<organism evidence="8 9">
    <name type="scientific">Papiliotrema laurentii</name>
    <name type="common">Cryptococcus laurentii</name>
    <dbReference type="NCBI Taxonomy" id="5418"/>
    <lineage>
        <taxon>Eukaryota</taxon>
        <taxon>Fungi</taxon>
        <taxon>Dikarya</taxon>
        <taxon>Basidiomycota</taxon>
        <taxon>Agaricomycotina</taxon>
        <taxon>Tremellomycetes</taxon>
        <taxon>Tremellales</taxon>
        <taxon>Rhynchogastremaceae</taxon>
        <taxon>Papiliotrema</taxon>
    </lineage>
</organism>
<dbReference type="InterPro" id="IPR009057">
    <property type="entry name" value="Homeodomain-like_sf"/>
</dbReference>
<dbReference type="CDD" id="cd00086">
    <property type="entry name" value="homeodomain"/>
    <property type="match status" value="1"/>
</dbReference>
<feature type="compositionally biased region" description="Polar residues" evidence="6">
    <location>
        <begin position="82"/>
        <end position="91"/>
    </location>
</feature>
<dbReference type="PROSITE" id="PS50071">
    <property type="entry name" value="HOMEOBOX_2"/>
    <property type="match status" value="1"/>
</dbReference>
<feature type="region of interest" description="Disordered" evidence="6">
    <location>
        <begin position="1"/>
        <end position="102"/>
    </location>
</feature>
<keyword evidence="3 4" id="KW-0539">Nucleus</keyword>
<feature type="compositionally biased region" description="Basic and acidic residues" evidence="6">
    <location>
        <begin position="456"/>
        <end position="470"/>
    </location>
</feature>
<dbReference type="PROSITE" id="PS00027">
    <property type="entry name" value="HOMEOBOX_1"/>
    <property type="match status" value="1"/>
</dbReference>
<evidence type="ECO:0000256" key="6">
    <source>
        <dbReference type="SAM" id="MobiDB-lite"/>
    </source>
</evidence>
<proteinExistence type="predicted"/>
<keyword evidence="9" id="KW-1185">Reference proteome</keyword>
<dbReference type="PANTHER" id="PTHR46255:SF3">
    <property type="entry name" value="HOMEOBOX DOMAIN-CONTAINING PROTEIN"/>
    <property type="match status" value="1"/>
</dbReference>
<dbReference type="AlphaFoldDB" id="A0AAD9L7H9"/>
<feature type="region of interest" description="Disordered" evidence="6">
    <location>
        <begin position="322"/>
        <end position="341"/>
    </location>
</feature>
<dbReference type="InterPro" id="IPR052631">
    <property type="entry name" value="Paired_homeobox_Bicoid"/>
</dbReference>
<evidence type="ECO:0000256" key="2">
    <source>
        <dbReference type="ARBA" id="ARBA00023155"/>
    </source>
</evidence>
<dbReference type="InterPro" id="IPR001356">
    <property type="entry name" value="HD"/>
</dbReference>
<evidence type="ECO:0000313" key="8">
    <source>
        <dbReference type="EMBL" id="KAK1926181.1"/>
    </source>
</evidence>
<dbReference type="GO" id="GO:0000981">
    <property type="term" value="F:DNA-binding transcription factor activity, RNA polymerase II-specific"/>
    <property type="evidence" value="ECO:0007669"/>
    <property type="project" value="InterPro"/>
</dbReference>
<dbReference type="InterPro" id="IPR000047">
    <property type="entry name" value="HTH_motif"/>
</dbReference>
<name>A0AAD9L7H9_PAPLA</name>
<gene>
    <name evidence="8" type="ORF">DB88DRAFT_508291</name>
</gene>
<dbReference type="GO" id="GO:0005634">
    <property type="term" value="C:nucleus"/>
    <property type="evidence" value="ECO:0007669"/>
    <property type="project" value="UniProtKB-SubCell"/>
</dbReference>
<dbReference type="GO" id="GO:1990837">
    <property type="term" value="F:sequence-specific double-stranded DNA binding"/>
    <property type="evidence" value="ECO:0007669"/>
    <property type="project" value="TreeGrafter"/>
</dbReference>
<comment type="subcellular location">
    <subcellularLocation>
        <location evidence="4 5">Nucleus</location>
    </subcellularLocation>
</comment>
<dbReference type="Pfam" id="PF00046">
    <property type="entry name" value="Homeodomain"/>
    <property type="match status" value="1"/>
</dbReference>
<evidence type="ECO:0000256" key="5">
    <source>
        <dbReference type="RuleBase" id="RU000682"/>
    </source>
</evidence>
<feature type="region of interest" description="Disordered" evidence="6">
    <location>
        <begin position="456"/>
        <end position="506"/>
    </location>
</feature>
<reference evidence="8" key="1">
    <citation type="submission" date="2023-02" db="EMBL/GenBank/DDBJ databases">
        <title>Identification and recombinant expression of a fungal hydrolase from Papiliotrema laurentii that hydrolyzes apple cutin and clears colloidal polyester polyurethane.</title>
        <authorList>
            <consortium name="DOE Joint Genome Institute"/>
            <person name="Roman V.A."/>
            <person name="Bojanowski C."/>
            <person name="Crable B.R."/>
            <person name="Wagner D.N."/>
            <person name="Hung C.S."/>
            <person name="Nadeau L.J."/>
            <person name="Schratz L."/>
            <person name="Haridas S."/>
            <person name="Pangilinan J."/>
            <person name="Lipzen A."/>
            <person name="Na H."/>
            <person name="Yan M."/>
            <person name="Ng V."/>
            <person name="Grigoriev I.V."/>
            <person name="Spatafora J.W."/>
            <person name="Barlow D."/>
            <person name="Biffinger J."/>
            <person name="Kelley-Loughnane N."/>
            <person name="Varaljay V.A."/>
            <person name="Crookes-Goodson W.J."/>
        </authorList>
    </citation>
    <scope>NUCLEOTIDE SEQUENCE</scope>
    <source>
        <strain evidence="8">5307AH</strain>
    </source>
</reference>
<feature type="region of interest" description="Disordered" evidence="6">
    <location>
        <begin position="368"/>
        <end position="387"/>
    </location>
</feature>
<dbReference type="InterPro" id="IPR017970">
    <property type="entry name" value="Homeobox_CS"/>
</dbReference>
<evidence type="ECO:0000256" key="4">
    <source>
        <dbReference type="PROSITE-ProRule" id="PRU00108"/>
    </source>
</evidence>
<dbReference type="SMART" id="SM00389">
    <property type="entry name" value="HOX"/>
    <property type="match status" value="1"/>
</dbReference>
<accession>A0AAD9L7H9</accession>
<feature type="domain" description="Homeobox" evidence="7">
    <location>
        <begin position="98"/>
        <end position="158"/>
    </location>
</feature>
<evidence type="ECO:0000256" key="1">
    <source>
        <dbReference type="ARBA" id="ARBA00023125"/>
    </source>
</evidence>
<evidence type="ECO:0000256" key="3">
    <source>
        <dbReference type="ARBA" id="ARBA00023242"/>
    </source>
</evidence>
<feature type="compositionally biased region" description="Low complexity" evidence="6">
    <location>
        <begin position="281"/>
        <end position="300"/>
    </location>
</feature>